<protein>
    <submittedName>
        <fullName evidence="4">Helix-hairpin-helix domain-containing protein</fullName>
    </submittedName>
</protein>
<evidence type="ECO:0000259" key="3">
    <source>
        <dbReference type="SMART" id="SM00278"/>
    </source>
</evidence>
<evidence type="ECO:0000313" key="4">
    <source>
        <dbReference type="EMBL" id="XDS43936.1"/>
    </source>
</evidence>
<name>A0AB39U4P6_9BIFI</name>
<feature type="domain" description="Helix-hairpin-helix DNA-binding motif class 1" evidence="3">
    <location>
        <begin position="233"/>
        <end position="252"/>
    </location>
</feature>
<reference evidence="4" key="1">
    <citation type="submission" date="2023-07" db="EMBL/GenBank/DDBJ databases">
        <title>Bifidobacterium aquikefiriaerophilum sp. nov. and Bifidobacterium eccum sp. nov., isolated from water kefir.</title>
        <authorList>
            <person name="Breselge S."/>
            <person name="Bellassi P."/>
            <person name="Barcenilla C."/>
            <person name="Alvarez-Ordonez A."/>
            <person name="Morelli L."/>
            <person name="Cotter P.D."/>
        </authorList>
    </citation>
    <scope>NUCLEOTIDE SEQUENCE</scope>
    <source>
        <strain evidence="4">WK041_4_12</strain>
    </source>
</reference>
<feature type="compositionally biased region" description="Low complexity" evidence="1">
    <location>
        <begin position="179"/>
        <end position="190"/>
    </location>
</feature>
<dbReference type="NCBIfam" id="TIGR00426">
    <property type="entry name" value="competence protein ComEA helix-hairpin-helix repeat region"/>
    <property type="match status" value="1"/>
</dbReference>
<dbReference type="RefSeq" id="WP_369343531.1">
    <property type="nucleotide sequence ID" value="NZ_CP129674.1"/>
</dbReference>
<dbReference type="PANTHER" id="PTHR21180:SF32">
    <property type="entry name" value="ENDONUCLEASE_EXONUCLEASE_PHOSPHATASE FAMILY DOMAIN-CONTAINING PROTEIN 1"/>
    <property type="match status" value="1"/>
</dbReference>
<evidence type="ECO:0000256" key="2">
    <source>
        <dbReference type="SAM" id="Phobius"/>
    </source>
</evidence>
<keyword evidence="2" id="KW-0472">Membrane</keyword>
<dbReference type="GO" id="GO:0015627">
    <property type="term" value="C:type II protein secretion system complex"/>
    <property type="evidence" value="ECO:0007669"/>
    <property type="project" value="TreeGrafter"/>
</dbReference>
<gene>
    <name evidence="4" type="ORF">QN215_06550</name>
</gene>
<dbReference type="InterPro" id="IPR051675">
    <property type="entry name" value="Endo/Exo/Phosphatase_dom_1"/>
</dbReference>
<feature type="region of interest" description="Disordered" evidence="1">
    <location>
        <begin position="1"/>
        <end position="34"/>
    </location>
</feature>
<proteinExistence type="predicted"/>
<accession>A0AB39U4P6</accession>
<dbReference type="Pfam" id="PF12836">
    <property type="entry name" value="HHH_3"/>
    <property type="match status" value="1"/>
</dbReference>
<dbReference type="InterPro" id="IPR004509">
    <property type="entry name" value="Competence_ComEA_HhH"/>
</dbReference>
<sequence length="256" mass="28057">MDPHATRLHRISEHRDRAAHAPARNHSSDHSEDILSELTSTSAAASGDHAHIDDMRMLDVSDPQSPLAETVRNRPRLVLNQAQAIIVILILSCALAASLTLLVRQRINYGNSENLAELAQDIGKHSRTKAADSTNDSKEANDGDDAERQPSTTKTPQVQEQEQEQENRAEADAADTDESTSSSQAQQQSDTDQRINLNTADAAQLMTIKGIGPVTAERILEYRKKVGTFRSVDELLEVSGIGAKTLEKLRPQVTIR</sequence>
<dbReference type="PANTHER" id="PTHR21180">
    <property type="entry name" value="ENDONUCLEASE/EXONUCLEASE/PHOSPHATASE FAMILY DOMAIN-CONTAINING PROTEIN 1"/>
    <property type="match status" value="1"/>
</dbReference>
<dbReference type="GO" id="GO:0006281">
    <property type="term" value="P:DNA repair"/>
    <property type="evidence" value="ECO:0007669"/>
    <property type="project" value="InterPro"/>
</dbReference>
<keyword evidence="2" id="KW-1133">Transmembrane helix</keyword>
<dbReference type="SUPFAM" id="SSF47781">
    <property type="entry name" value="RuvA domain 2-like"/>
    <property type="match status" value="1"/>
</dbReference>
<dbReference type="EMBL" id="CP129674">
    <property type="protein sequence ID" value="XDS43936.1"/>
    <property type="molecule type" value="Genomic_DNA"/>
</dbReference>
<evidence type="ECO:0000256" key="1">
    <source>
        <dbReference type="SAM" id="MobiDB-lite"/>
    </source>
</evidence>
<dbReference type="InterPro" id="IPR010994">
    <property type="entry name" value="RuvA_2-like"/>
</dbReference>
<feature type="domain" description="Helix-hairpin-helix DNA-binding motif class 1" evidence="3">
    <location>
        <begin position="203"/>
        <end position="222"/>
    </location>
</feature>
<keyword evidence="2" id="KW-0812">Transmembrane</keyword>
<dbReference type="KEGG" id="baqk:QN215_06550"/>
<feature type="transmembrane region" description="Helical" evidence="2">
    <location>
        <begin position="82"/>
        <end position="103"/>
    </location>
</feature>
<dbReference type="SMART" id="SM00278">
    <property type="entry name" value="HhH1"/>
    <property type="match status" value="2"/>
</dbReference>
<feature type="compositionally biased region" description="Polar residues" evidence="1">
    <location>
        <begin position="149"/>
        <end position="158"/>
    </location>
</feature>
<dbReference type="InterPro" id="IPR003583">
    <property type="entry name" value="Hlx-hairpin-Hlx_DNA-bd_motif"/>
</dbReference>
<dbReference type="AlphaFoldDB" id="A0AB39U4P6"/>
<dbReference type="GO" id="GO:0015628">
    <property type="term" value="P:protein secretion by the type II secretion system"/>
    <property type="evidence" value="ECO:0007669"/>
    <property type="project" value="TreeGrafter"/>
</dbReference>
<feature type="region of interest" description="Disordered" evidence="1">
    <location>
        <begin position="126"/>
        <end position="193"/>
    </location>
</feature>
<dbReference type="GO" id="GO:0003677">
    <property type="term" value="F:DNA binding"/>
    <property type="evidence" value="ECO:0007669"/>
    <property type="project" value="InterPro"/>
</dbReference>
<feature type="compositionally biased region" description="Basic and acidic residues" evidence="1">
    <location>
        <begin position="1"/>
        <end position="19"/>
    </location>
</feature>
<organism evidence="4">
    <name type="scientific">Bifidobacterium aquikefiricola</name>
    <dbReference type="NCBI Taxonomy" id="3059038"/>
    <lineage>
        <taxon>Bacteria</taxon>
        <taxon>Bacillati</taxon>
        <taxon>Actinomycetota</taxon>
        <taxon>Actinomycetes</taxon>
        <taxon>Bifidobacteriales</taxon>
        <taxon>Bifidobacteriaceae</taxon>
        <taxon>Bifidobacterium</taxon>
    </lineage>
</organism>
<dbReference type="Gene3D" id="1.10.150.320">
    <property type="entry name" value="Photosystem II 12 kDa extrinsic protein"/>
    <property type="match status" value="1"/>
</dbReference>